<sequence length="412" mass="46435">MGGVERAERNPTIQQAARLAKALGVEVAELFDDISALPAAKSETEEVAVEVKPTRASRLREEPSPRRKLRFIDLFCGIGGFRYAFEKAGCECVFSSDWDKHSQVTYQANFGEKPHGDIHAVAEADIPKFDILCGGFPCQPFSLAGVSKKNSLGRKHGFDDEKQGNLFFKIAEILDYHRPQAFVLENVKNLKSHDKGRTFEIIHETLTKHLGYTVYTKIIDGAAFVPQHRERIFLIGFKPRRDFEFPEFPKSGPKLSSILEKNVPEKYTLTDHLWNYLQNYAEKHRAAGNGFGFGLVTGNDVTRTLSARYHKDGSEILVSQGKNKNPRRLTPRECARLMGYPDEMVIPVSDTQAYRQFGNSVVVPVVEKLAESVVQTLRRPANQPLDLVLRDSATDSPLAKLERTKTNYRPKK</sequence>
<reference evidence="10 11" key="1">
    <citation type="submission" date="2020-04" db="EMBL/GenBank/DDBJ databases">
        <title>Luteolibacter sp. G-1-1-1 isolated from soil.</title>
        <authorList>
            <person name="Dahal R.H."/>
        </authorList>
    </citation>
    <scope>NUCLEOTIDE SEQUENCE [LARGE SCALE GENOMIC DNA]</scope>
    <source>
        <strain evidence="10 11">G-1-1-1</strain>
    </source>
</reference>
<dbReference type="PROSITE" id="PS00094">
    <property type="entry name" value="C5_MTASE_1"/>
    <property type="match status" value="1"/>
</dbReference>
<evidence type="ECO:0000313" key="11">
    <source>
        <dbReference type="Proteomes" id="UP000501812"/>
    </source>
</evidence>
<dbReference type="InterPro" id="IPR018117">
    <property type="entry name" value="C5_DNA_meth_AS"/>
</dbReference>
<dbReference type="NCBIfam" id="TIGR00675">
    <property type="entry name" value="dcm"/>
    <property type="match status" value="1"/>
</dbReference>
<evidence type="ECO:0000259" key="9">
    <source>
        <dbReference type="PROSITE" id="PS50943"/>
    </source>
</evidence>
<feature type="active site" evidence="6">
    <location>
        <position position="138"/>
    </location>
</feature>
<dbReference type="KEGG" id="luo:HHL09_04020"/>
<dbReference type="CDD" id="cd00315">
    <property type="entry name" value="Cyt_C5_DNA_methylase"/>
    <property type="match status" value="1"/>
</dbReference>
<dbReference type="InterPro" id="IPR029063">
    <property type="entry name" value="SAM-dependent_MTases_sf"/>
</dbReference>
<dbReference type="InterPro" id="IPR050750">
    <property type="entry name" value="C5-MTase"/>
</dbReference>
<dbReference type="CDD" id="cd00093">
    <property type="entry name" value="HTH_XRE"/>
    <property type="match status" value="1"/>
</dbReference>
<evidence type="ECO:0000256" key="7">
    <source>
        <dbReference type="RuleBase" id="RU000416"/>
    </source>
</evidence>
<evidence type="ECO:0000256" key="1">
    <source>
        <dbReference type="ARBA" id="ARBA00022603"/>
    </source>
</evidence>
<dbReference type="REBASE" id="393134">
    <property type="entry name" value="M.LspG111ORF4020P"/>
</dbReference>
<dbReference type="Proteomes" id="UP000501812">
    <property type="component" value="Chromosome"/>
</dbReference>
<organism evidence="10 11">
    <name type="scientific">Luteolibacter luteus</name>
    <dbReference type="NCBI Taxonomy" id="2728835"/>
    <lineage>
        <taxon>Bacteria</taxon>
        <taxon>Pseudomonadati</taxon>
        <taxon>Verrucomicrobiota</taxon>
        <taxon>Verrucomicrobiia</taxon>
        <taxon>Verrucomicrobiales</taxon>
        <taxon>Verrucomicrobiaceae</taxon>
        <taxon>Luteolibacter</taxon>
    </lineage>
</organism>
<dbReference type="AlphaFoldDB" id="A0A858RP16"/>
<dbReference type="EC" id="2.1.1.37" evidence="8"/>
<dbReference type="PRINTS" id="PR00105">
    <property type="entry name" value="C5METTRFRASE"/>
</dbReference>
<evidence type="ECO:0000256" key="2">
    <source>
        <dbReference type="ARBA" id="ARBA00022679"/>
    </source>
</evidence>
<dbReference type="Pfam" id="PF00145">
    <property type="entry name" value="DNA_methylase"/>
    <property type="match status" value="1"/>
</dbReference>
<proteinExistence type="inferred from homology"/>
<evidence type="ECO:0000256" key="4">
    <source>
        <dbReference type="ARBA" id="ARBA00022747"/>
    </source>
</evidence>
<evidence type="ECO:0000256" key="6">
    <source>
        <dbReference type="PROSITE-ProRule" id="PRU01016"/>
    </source>
</evidence>
<dbReference type="Gene3D" id="1.10.260.40">
    <property type="entry name" value="lambda repressor-like DNA-binding domains"/>
    <property type="match status" value="1"/>
</dbReference>
<dbReference type="GO" id="GO:0003886">
    <property type="term" value="F:DNA (cytosine-5-)-methyltransferase activity"/>
    <property type="evidence" value="ECO:0007669"/>
    <property type="project" value="UniProtKB-EC"/>
</dbReference>
<comment type="similarity">
    <text evidence="6 7">Belongs to the class I-like SAM-binding methyltransferase superfamily. C5-methyltransferase family.</text>
</comment>
<keyword evidence="4" id="KW-0680">Restriction system</keyword>
<keyword evidence="1 6" id="KW-0489">Methyltransferase</keyword>
<dbReference type="InterPro" id="IPR031303">
    <property type="entry name" value="C5_meth_CS"/>
</dbReference>
<evidence type="ECO:0000256" key="3">
    <source>
        <dbReference type="ARBA" id="ARBA00022691"/>
    </source>
</evidence>
<comment type="catalytic activity">
    <reaction evidence="5 8">
        <text>a 2'-deoxycytidine in DNA + S-adenosyl-L-methionine = a 5-methyl-2'-deoxycytidine in DNA + S-adenosyl-L-homocysteine + H(+)</text>
        <dbReference type="Rhea" id="RHEA:13681"/>
        <dbReference type="Rhea" id="RHEA-COMP:11369"/>
        <dbReference type="Rhea" id="RHEA-COMP:11370"/>
        <dbReference type="ChEBI" id="CHEBI:15378"/>
        <dbReference type="ChEBI" id="CHEBI:57856"/>
        <dbReference type="ChEBI" id="CHEBI:59789"/>
        <dbReference type="ChEBI" id="CHEBI:85452"/>
        <dbReference type="ChEBI" id="CHEBI:85454"/>
        <dbReference type="EC" id="2.1.1.37"/>
    </reaction>
</comment>
<dbReference type="Gene3D" id="3.40.50.150">
    <property type="entry name" value="Vaccinia Virus protein VP39"/>
    <property type="match status" value="1"/>
</dbReference>
<keyword evidence="11" id="KW-1185">Reference proteome</keyword>
<evidence type="ECO:0000313" key="10">
    <source>
        <dbReference type="EMBL" id="QJE99186.1"/>
    </source>
</evidence>
<keyword evidence="2 6" id="KW-0808">Transferase</keyword>
<dbReference type="PANTHER" id="PTHR46098:SF1">
    <property type="entry name" value="TRNA (CYTOSINE(38)-C(5))-METHYLTRANSFERASE"/>
    <property type="match status" value="1"/>
</dbReference>
<protein>
    <recommendedName>
        <fullName evidence="8">Cytosine-specific methyltransferase</fullName>
        <ecNumber evidence="8">2.1.1.37</ecNumber>
    </recommendedName>
</protein>
<dbReference type="EMBL" id="CP051774">
    <property type="protein sequence ID" value="QJE99186.1"/>
    <property type="molecule type" value="Genomic_DNA"/>
</dbReference>
<accession>A0A858RP16</accession>
<evidence type="ECO:0000256" key="8">
    <source>
        <dbReference type="RuleBase" id="RU000417"/>
    </source>
</evidence>
<dbReference type="PROSITE" id="PS00095">
    <property type="entry name" value="C5_MTASE_2"/>
    <property type="match status" value="1"/>
</dbReference>
<dbReference type="InterPro" id="IPR001525">
    <property type="entry name" value="C5_MeTfrase"/>
</dbReference>
<dbReference type="GO" id="GO:0003677">
    <property type="term" value="F:DNA binding"/>
    <property type="evidence" value="ECO:0007669"/>
    <property type="project" value="InterPro"/>
</dbReference>
<keyword evidence="3 6" id="KW-0949">S-adenosyl-L-methionine</keyword>
<gene>
    <name evidence="10" type="primary">dcm</name>
    <name evidence="10" type="ORF">HHL09_04020</name>
</gene>
<dbReference type="InterPro" id="IPR010982">
    <property type="entry name" value="Lambda_DNA-bd_dom_sf"/>
</dbReference>
<dbReference type="PROSITE" id="PS50943">
    <property type="entry name" value="HTH_CROC1"/>
    <property type="match status" value="1"/>
</dbReference>
<dbReference type="SUPFAM" id="SSF53335">
    <property type="entry name" value="S-adenosyl-L-methionine-dependent methyltransferases"/>
    <property type="match status" value="1"/>
</dbReference>
<dbReference type="Gene3D" id="3.90.120.30">
    <property type="match status" value="1"/>
</dbReference>
<dbReference type="GO" id="GO:0032259">
    <property type="term" value="P:methylation"/>
    <property type="evidence" value="ECO:0007669"/>
    <property type="project" value="UniProtKB-KW"/>
</dbReference>
<name>A0A858RP16_9BACT</name>
<dbReference type="InterPro" id="IPR001387">
    <property type="entry name" value="Cro/C1-type_HTH"/>
</dbReference>
<dbReference type="GO" id="GO:0009307">
    <property type="term" value="P:DNA restriction-modification system"/>
    <property type="evidence" value="ECO:0007669"/>
    <property type="project" value="UniProtKB-KW"/>
</dbReference>
<dbReference type="PANTHER" id="PTHR46098">
    <property type="entry name" value="TRNA (CYTOSINE(38)-C(5))-METHYLTRANSFERASE"/>
    <property type="match status" value="1"/>
</dbReference>
<dbReference type="PROSITE" id="PS51679">
    <property type="entry name" value="SAM_MT_C5"/>
    <property type="match status" value="1"/>
</dbReference>
<feature type="domain" description="HTH cro/C1-type" evidence="9">
    <location>
        <begin position="5"/>
        <end position="30"/>
    </location>
</feature>
<evidence type="ECO:0000256" key="5">
    <source>
        <dbReference type="ARBA" id="ARBA00047422"/>
    </source>
</evidence>